<keyword evidence="1" id="KW-1133">Transmembrane helix</keyword>
<dbReference type="EMBL" id="MHCP01000028">
    <property type="protein sequence ID" value="OGY23215.1"/>
    <property type="molecule type" value="Genomic_DNA"/>
</dbReference>
<organism evidence="3 4">
    <name type="scientific">Candidatus Woykebacteria bacterium RBG_13_40_15</name>
    <dbReference type="NCBI Taxonomy" id="1802593"/>
    <lineage>
        <taxon>Bacteria</taxon>
        <taxon>Candidatus Woykeibacteriota</taxon>
    </lineage>
</organism>
<gene>
    <name evidence="3" type="ORF">A2172_02440</name>
</gene>
<evidence type="ECO:0008006" key="5">
    <source>
        <dbReference type="Google" id="ProtNLM"/>
    </source>
</evidence>
<sequence length="254" mass="28269">MKRLAVTFIIFIILFIATPANASELKAEPRNFQLQAIPGDNLVENVLITNLSASNKTLKLSWSVPKNNGIGFVSFEKSDLVLTPNATNPIEIEFKIPKDLQPADYYGSLVAKTGSIEEKSDFTIRILGTTKEEIAVEKFHDSGSKLNFEVSNNGNRTITLQTKAKIEELFGLFGKNLESKTELKAGEKKEISIAHSNLPPGFYGADVVLLYGTAGREHLFPYFWVNPDFALIGTLLLVIVVLLYFKFRKSTKHD</sequence>
<accession>A0A1G1W6C7</accession>
<keyword evidence="2" id="KW-0732">Signal</keyword>
<dbReference type="AlphaFoldDB" id="A0A1G1W6C7"/>
<keyword evidence="1" id="KW-0812">Transmembrane</keyword>
<evidence type="ECO:0000256" key="1">
    <source>
        <dbReference type="SAM" id="Phobius"/>
    </source>
</evidence>
<evidence type="ECO:0000313" key="4">
    <source>
        <dbReference type="Proteomes" id="UP000176631"/>
    </source>
</evidence>
<reference evidence="3 4" key="1">
    <citation type="journal article" date="2016" name="Nat. Commun.">
        <title>Thousands of microbial genomes shed light on interconnected biogeochemical processes in an aquifer system.</title>
        <authorList>
            <person name="Anantharaman K."/>
            <person name="Brown C.T."/>
            <person name="Hug L.A."/>
            <person name="Sharon I."/>
            <person name="Castelle C.J."/>
            <person name="Probst A.J."/>
            <person name="Thomas B.C."/>
            <person name="Singh A."/>
            <person name="Wilkins M.J."/>
            <person name="Karaoz U."/>
            <person name="Brodie E.L."/>
            <person name="Williams K.H."/>
            <person name="Hubbard S.S."/>
            <person name="Banfield J.F."/>
        </authorList>
    </citation>
    <scope>NUCLEOTIDE SEQUENCE [LARGE SCALE GENOMIC DNA]</scope>
</reference>
<dbReference type="STRING" id="1802593.A2172_02440"/>
<feature type="signal peptide" evidence="2">
    <location>
        <begin position="1"/>
        <end position="22"/>
    </location>
</feature>
<keyword evidence="1" id="KW-0472">Membrane</keyword>
<feature type="chain" id="PRO_5009581123" description="CARDB domain-containing protein" evidence="2">
    <location>
        <begin position="23"/>
        <end position="254"/>
    </location>
</feature>
<proteinExistence type="predicted"/>
<feature type="transmembrane region" description="Helical" evidence="1">
    <location>
        <begin position="229"/>
        <end position="247"/>
    </location>
</feature>
<name>A0A1G1W6C7_9BACT</name>
<comment type="caution">
    <text evidence="3">The sequence shown here is derived from an EMBL/GenBank/DDBJ whole genome shotgun (WGS) entry which is preliminary data.</text>
</comment>
<evidence type="ECO:0000256" key="2">
    <source>
        <dbReference type="SAM" id="SignalP"/>
    </source>
</evidence>
<protein>
    <recommendedName>
        <fullName evidence="5">CARDB domain-containing protein</fullName>
    </recommendedName>
</protein>
<evidence type="ECO:0000313" key="3">
    <source>
        <dbReference type="EMBL" id="OGY23215.1"/>
    </source>
</evidence>
<dbReference type="Proteomes" id="UP000176631">
    <property type="component" value="Unassembled WGS sequence"/>
</dbReference>